<dbReference type="RefSeq" id="WP_013345858.1">
    <property type="nucleotide sequence ID" value="NC_014541.1"/>
</dbReference>
<dbReference type="Pfam" id="PF16976">
    <property type="entry name" value="RcpC"/>
    <property type="match status" value="1"/>
</dbReference>
<dbReference type="InterPro" id="IPR031571">
    <property type="entry name" value="RcpC_dom"/>
</dbReference>
<dbReference type="Proteomes" id="UP000006683">
    <property type="component" value="Chromosome"/>
</dbReference>
<dbReference type="SMART" id="SM00858">
    <property type="entry name" value="SAF"/>
    <property type="match status" value="1"/>
</dbReference>
<keyword evidence="3" id="KW-1185">Reference proteome</keyword>
<feature type="domain" description="SAF" evidence="1">
    <location>
        <begin position="38"/>
        <end position="100"/>
    </location>
</feature>
<dbReference type="KEGG" id="fbl:Fbal_2350"/>
<dbReference type="CDD" id="cd11614">
    <property type="entry name" value="SAF_CpaB_FlgA_like"/>
    <property type="match status" value="1"/>
</dbReference>
<sequence>MRSLFFVLISIGFGIGAVLLAQNWLKQGQPSDIDDNRQPVMTMAISVPSGTIIQEKHLVLKSVPPGLVPDEVLSKPEQVVGMVAKFPLVEGDFLSRQKLVPKGEGSVLASLIAPNMRAVTIRVNDVVGVAGFLLPGNRVDVLVTLAKRRSADETAQTEVVLSNLKVLAVDQRANQDSNQPVLVRAVTLEVTLEQAEELMSARSRGNIQLALRNPNDDVEVAVASDEAAQTAQVAPEPVAAPVSEPVAPAPVTQRRRFEVIKGTQQQTITVGRELSTVPAPTTMAKKDG</sequence>
<dbReference type="AlphaFoldDB" id="E1SM34"/>
<dbReference type="eggNOG" id="COG3745">
    <property type="taxonomic scope" value="Bacteria"/>
</dbReference>
<organism evidence="2 3">
    <name type="scientific">Ferrimonas balearica (strain DSM 9799 / CCM 4581 / KCTC 23876 / PAT)</name>
    <dbReference type="NCBI Taxonomy" id="550540"/>
    <lineage>
        <taxon>Bacteria</taxon>
        <taxon>Pseudomonadati</taxon>
        <taxon>Pseudomonadota</taxon>
        <taxon>Gammaproteobacteria</taxon>
        <taxon>Alteromonadales</taxon>
        <taxon>Ferrimonadaceae</taxon>
        <taxon>Ferrimonas</taxon>
    </lineage>
</organism>
<evidence type="ECO:0000313" key="2">
    <source>
        <dbReference type="EMBL" id="ADN76552.1"/>
    </source>
</evidence>
<dbReference type="STRING" id="550540.Fbal_2350"/>
<dbReference type="InterPro" id="IPR013974">
    <property type="entry name" value="SAF"/>
</dbReference>
<dbReference type="Pfam" id="PF08666">
    <property type="entry name" value="SAF"/>
    <property type="match status" value="1"/>
</dbReference>
<gene>
    <name evidence="2" type="ordered locus">Fbal_2350</name>
</gene>
<dbReference type="EMBL" id="CP002209">
    <property type="protein sequence ID" value="ADN76552.1"/>
    <property type="molecule type" value="Genomic_DNA"/>
</dbReference>
<protein>
    <submittedName>
        <fullName evidence="2">Flp pilus assembly protein CpaB</fullName>
    </submittedName>
</protein>
<dbReference type="NCBIfam" id="TIGR03177">
    <property type="entry name" value="pilus_cpaB"/>
    <property type="match status" value="1"/>
</dbReference>
<dbReference type="InterPro" id="IPR017592">
    <property type="entry name" value="Pilus_assmbl_Flp-typ_CpaB"/>
</dbReference>
<accession>E1SM34</accession>
<evidence type="ECO:0000313" key="3">
    <source>
        <dbReference type="Proteomes" id="UP000006683"/>
    </source>
</evidence>
<proteinExistence type="predicted"/>
<dbReference type="GeneID" id="67182563"/>
<reference evidence="2 3" key="1">
    <citation type="journal article" date="2010" name="Stand. Genomic Sci.">
        <title>Complete genome sequence of Ferrimonas balearica type strain (PAT).</title>
        <authorList>
            <person name="Nolan M."/>
            <person name="Sikorski J."/>
            <person name="Davenport K."/>
            <person name="Lucas S."/>
            <person name="Glavina Del Rio T."/>
            <person name="Tice H."/>
            <person name="Cheng J."/>
            <person name="Goodwin L."/>
            <person name="Pitluck S."/>
            <person name="Liolios K."/>
            <person name="Ivanova N."/>
            <person name="Mavromatis K."/>
            <person name="Ovchinnikova G."/>
            <person name="Pati A."/>
            <person name="Chen A."/>
            <person name="Palaniappan K."/>
            <person name="Land M."/>
            <person name="Hauser L."/>
            <person name="Chang Y."/>
            <person name="Jeffries C."/>
            <person name="Tapia R."/>
            <person name="Brettin T."/>
            <person name="Detter J."/>
            <person name="Han C."/>
            <person name="Yasawong M."/>
            <person name="Rohde M."/>
            <person name="Tindall B."/>
            <person name="Goker M."/>
            <person name="Woyke T."/>
            <person name="Bristow J."/>
            <person name="Eisen J."/>
            <person name="Markowitz V."/>
            <person name="Hugenholtz P."/>
            <person name="Kyrpides N."/>
            <person name="Klenk H."/>
            <person name="Lapidus A."/>
        </authorList>
    </citation>
    <scope>NUCLEOTIDE SEQUENCE [LARGE SCALE GENOMIC DNA]</scope>
    <source>
        <strain evidence="3">DSM 9799 / CCM 4581 / KCTC 23876 / PAT</strain>
    </source>
</reference>
<dbReference type="HOGENOM" id="CLU_057068_4_0_6"/>
<evidence type="ECO:0000259" key="1">
    <source>
        <dbReference type="SMART" id="SM00858"/>
    </source>
</evidence>
<dbReference type="OrthoDB" id="9788329at2"/>
<name>E1SM34_FERBD</name>